<comment type="catalytic activity">
    <reaction evidence="1">
        <text>a phosphate monoester + H2O = an alcohol + phosphate</text>
        <dbReference type="Rhea" id="RHEA:15017"/>
        <dbReference type="ChEBI" id="CHEBI:15377"/>
        <dbReference type="ChEBI" id="CHEBI:30879"/>
        <dbReference type="ChEBI" id="CHEBI:43474"/>
        <dbReference type="ChEBI" id="CHEBI:67140"/>
        <dbReference type="EC" id="3.1.3.2"/>
    </reaction>
</comment>
<organism evidence="4 5">
    <name type="scientific">Haemonchus contortus</name>
    <name type="common">Barber pole worm</name>
    <dbReference type="NCBI Taxonomy" id="6289"/>
    <lineage>
        <taxon>Eukaryota</taxon>
        <taxon>Metazoa</taxon>
        <taxon>Ecdysozoa</taxon>
        <taxon>Nematoda</taxon>
        <taxon>Chromadorea</taxon>
        <taxon>Rhabditida</taxon>
        <taxon>Rhabditina</taxon>
        <taxon>Rhabditomorpha</taxon>
        <taxon>Strongyloidea</taxon>
        <taxon>Trichostrongylidae</taxon>
        <taxon>Haemonchus</taxon>
    </lineage>
</organism>
<feature type="signal peptide" evidence="3">
    <location>
        <begin position="1"/>
        <end position="18"/>
    </location>
</feature>
<dbReference type="CDD" id="cd07061">
    <property type="entry name" value="HP_HAP_like"/>
    <property type="match status" value="1"/>
</dbReference>
<evidence type="ECO:0000256" key="3">
    <source>
        <dbReference type="SAM" id="SignalP"/>
    </source>
</evidence>
<dbReference type="AlphaFoldDB" id="A0A7I4YMH7"/>
<protein>
    <submittedName>
        <fullName evidence="5">Histidine acid phosphatase domain containing protein</fullName>
    </submittedName>
</protein>
<keyword evidence="3" id="KW-0732">Signal</keyword>
<dbReference type="PANTHER" id="PTHR11567:SF172">
    <property type="entry name" value="ACID PHOSPHATASE FAMILY"/>
    <property type="match status" value="1"/>
</dbReference>
<dbReference type="Pfam" id="PF00328">
    <property type="entry name" value="His_Phos_2"/>
    <property type="match status" value="1"/>
</dbReference>
<dbReference type="InterPro" id="IPR033379">
    <property type="entry name" value="Acid_Pase_AS"/>
</dbReference>
<dbReference type="PROSITE" id="PS00616">
    <property type="entry name" value="HIS_ACID_PHOSPHAT_1"/>
    <property type="match status" value="1"/>
</dbReference>
<dbReference type="InterPro" id="IPR000560">
    <property type="entry name" value="His_Pase_clade-2"/>
</dbReference>
<dbReference type="PANTHER" id="PTHR11567">
    <property type="entry name" value="ACID PHOSPHATASE-RELATED"/>
    <property type="match status" value="1"/>
</dbReference>
<dbReference type="SUPFAM" id="SSF53254">
    <property type="entry name" value="Phosphoglycerate mutase-like"/>
    <property type="match status" value="1"/>
</dbReference>
<dbReference type="GO" id="GO:0003993">
    <property type="term" value="F:acid phosphatase activity"/>
    <property type="evidence" value="ECO:0007669"/>
    <property type="project" value="UniProtKB-EC"/>
</dbReference>
<dbReference type="InterPro" id="IPR050645">
    <property type="entry name" value="Histidine_acid_phosphatase"/>
</dbReference>
<evidence type="ECO:0000313" key="4">
    <source>
        <dbReference type="Proteomes" id="UP000025227"/>
    </source>
</evidence>
<name>A0A7I4YMH7_HAECO</name>
<dbReference type="InterPro" id="IPR029033">
    <property type="entry name" value="His_PPase_superfam"/>
</dbReference>
<comment type="similarity">
    <text evidence="2">Belongs to the histidine acid phosphatase family.</text>
</comment>
<accession>A0A7I4YMH7</accession>
<dbReference type="OMA" id="EFSKMEA"/>
<feature type="chain" id="PRO_5029689963" evidence="3">
    <location>
        <begin position="19"/>
        <end position="367"/>
    </location>
</feature>
<evidence type="ECO:0000313" key="5">
    <source>
        <dbReference type="WBParaSite" id="HCON_00116300-00001"/>
    </source>
</evidence>
<evidence type="ECO:0000256" key="1">
    <source>
        <dbReference type="ARBA" id="ARBA00000032"/>
    </source>
</evidence>
<keyword evidence="4" id="KW-1185">Reference proteome</keyword>
<dbReference type="OrthoDB" id="10257284at2759"/>
<reference evidence="5" key="1">
    <citation type="submission" date="2020-12" db="UniProtKB">
        <authorList>
            <consortium name="WormBaseParasite"/>
        </authorList>
    </citation>
    <scope>IDENTIFICATION</scope>
    <source>
        <strain evidence="5">MHco3</strain>
    </source>
</reference>
<proteinExistence type="inferred from homology"/>
<dbReference type="Proteomes" id="UP000025227">
    <property type="component" value="Unplaced"/>
</dbReference>
<evidence type="ECO:0000256" key="2">
    <source>
        <dbReference type="ARBA" id="ARBA00005375"/>
    </source>
</evidence>
<dbReference type="Gene3D" id="3.40.50.1240">
    <property type="entry name" value="Phosphoglycerate mutase-like"/>
    <property type="match status" value="1"/>
</dbReference>
<sequence length="367" mass="41936">MRIVYFTIFACLEIAIHAEESLVAAVVLFRHGARAPHSEVTDAKFKSKFANGLGELTTDGIEGNKKLGKYLEKRYVESKFLRAPLLPQEIYIRSKSNNRCLMTGAMVGSQMFSYGRKSARSAVPIYSYEKGEDLLTHPRGCSYEYGRLERLCNRRPDQNIKWPMFEGFVFECLGLHKNTTLFKDAKEFSKMEALYIEEKNGLTGPDWYERNKEEAHKLYNKVFAFNVGAGDVTTLQLKQGKLLHTILETFKEKKEEHEKQGKVEKKKLIMYSTQDWILQALLNGIGAVKEAIGEGIPNFNSLIIFEMRANNNTYTMQVFYKDGEADSEKEITQAVRGCTKTPCPYEEFLNCCNDYKTTDPNAVCHLP</sequence>
<dbReference type="WBParaSite" id="HCON_00116300-00001">
    <property type="protein sequence ID" value="HCON_00116300-00001"/>
    <property type="gene ID" value="HCON_00116300"/>
</dbReference>